<dbReference type="Proteomes" id="UP000694429">
    <property type="component" value="Chromosome 1"/>
</dbReference>
<organism evidence="4 6">
    <name type="scientific">Canis lupus familiaris</name>
    <name type="common">Dog</name>
    <name type="synonym">Canis familiaris</name>
    <dbReference type="NCBI Taxonomy" id="9615"/>
    <lineage>
        <taxon>Eukaryota</taxon>
        <taxon>Metazoa</taxon>
        <taxon>Chordata</taxon>
        <taxon>Craniata</taxon>
        <taxon>Vertebrata</taxon>
        <taxon>Euteleostomi</taxon>
        <taxon>Mammalia</taxon>
        <taxon>Eutheria</taxon>
        <taxon>Laurasiatheria</taxon>
        <taxon>Carnivora</taxon>
        <taxon>Caniformia</taxon>
        <taxon>Canidae</taxon>
        <taxon>Canis</taxon>
    </lineage>
</organism>
<dbReference type="InterPro" id="IPR038765">
    <property type="entry name" value="Papain-like_cys_pep_sf"/>
</dbReference>
<feature type="compositionally biased region" description="Polar residues" evidence="1">
    <location>
        <begin position="36"/>
        <end position="46"/>
    </location>
</feature>
<dbReference type="InterPro" id="IPR013201">
    <property type="entry name" value="Prot_inhib_I29"/>
</dbReference>
<evidence type="ECO:0000259" key="2">
    <source>
        <dbReference type="SMART" id="SM00848"/>
    </source>
</evidence>
<dbReference type="Ensembl" id="ENSCAFT00000103422.1">
    <property type="protein sequence ID" value="ENSCAFP00000068573.1"/>
    <property type="gene ID" value="ENSCAFG00000053077.1"/>
</dbReference>
<evidence type="ECO:0000313" key="5">
    <source>
        <dbReference type="Proteomes" id="UP000002254"/>
    </source>
</evidence>
<evidence type="ECO:0000256" key="1">
    <source>
        <dbReference type="SAM" id="MobiDB-lite"/>
    </source>
</evidence>
<dbReference type="OrthoDB" id="5855924at2759"/>
<dbReference type="SMART" id="SM00848">
    <property type="entry name" value="Inhibitor_I29"/>
    <property type="match status" value="1"/>
</dbReference>
<dbReference type="Ensembl" id="ENSCAFT00030011572.1">
    <property type="protein sequence ID" value="ENSCAFP00030010123.1"/>
    <property type="gene ID" value="ENSCAFG00030006285.1"/>
</dbReference>
<proteinExistence type="predicted"/>
<dbReference type="SUPFAM" id="SSF54001">
    <property type="entry name" value="Cysteine proteinases"/>
    <property type="match status" value="1"/>
</dbReference>
<dbReference type="Gene3D" id="1.10.287.2250">
    <property type="match status" value="1"/>
</dbReference>
<evidence type="ECO:0000313" key="6">
    <source>
        <dbReference type="Proteomes" id="UP000694429"/>
    </source>
</evidence>
<sequence length="117" mass="13506">MEGTRRCPLRQAKALNLGRQSGGNGKPRRKGFSDHLGQSPTSNAHWSQWKEAHGKLYDKDEEGWRRTVWERNMEMIEQHNQEYSQGEHSFTLAMNAFGDMVKWNISSGLVDQECVIE</sequence>
<dbReference type="AlphaFoldDB" id="A0A8C0MHN1"/>
<dbReference type="Pfam" id="PF08246">
    <property type="entry name" value="Inhibitor_I29"/>
    <property type="match status" value="1"/>
</dbReference>
<reference evidence="3 5" key="1">
    <citation type="journal article" date="2005" name="Nature">
        <title>Genome sequence, comparative analysis and haplotype structure of the domestic dog.</title>
        <authorList>
            <consortium name="Broad Sequencing Platform"/>
            <person name="Lindblad-Toh K."/>
            <person name="Wade C.M."/>
            <person name="Mikkelsen T.S."/>
            <person name="Karlsson E.K."/>
            <person name="Jaffe D.B."/>
            <person name="Kamal M."/>
            <person name="Clamp M."/>
            <person name="Chang J.L."/>
            <person name="Kulbokas E.J. III"/>
            <person name="Zody M.C."/>
            <person name="Mauceli E."/>
            <person name="Xie X."/>
            <person name="Breen M."/>
            <person name="Wayne R.K."/>
            <person name="Ostrander E.A."/>
            <person name="Ponting C.P."/>
            <person name="Galibert F."/>
            <person name="Smith D.R."/>
            <person name="DeJong P.J."/>
            <person name="Kirkness E."/>
            <person name="Alvarez P."/>
            <person name="Biagi T."/>
            <person name="Brockman W."/>
            <person name="Butler J."/>
            <person name="Chin C.W."/>
            <person name="Cook A."/>
            <person name="Cuff J."/>
            <person name="Daly M.J."/>
            <person name="DeCaprio D."/>
            <person name="Gnerre S."/>
            <person name="Grabherr M."/>
            <person name="Kellis M."/>
            <person name="Kleber M."/>
            <person name="Bardeleben C."/>
            <person name="Goodstadt L."/>
            <person name="Heger A."/>
            <person name="Hitte C."/>
            <person name="Kim L."/>
            <person name="Koepfli K.P."/>
            <person name="Parker H.G."/>
            <person name="Pollinger J.P."/>
            <person name="Searle S.M."/>
            <person name="Sutter N.B."/>
            <person name="Thomas R."/>
            <person name="Webber C."/>
            <person name="Baldwin J."/>
            <person name="Abebe A."/>
            <person name="Abouelleil A."/>
            <person name="Aftuck L."/>
            <person name="Ait-Zahra M."/>
            <person name="Aldredge T."/>
            <person name="Allen N."/>
            <person name="An P."/>
            <person name="Anderson S."/>
            <person name="Antoine C."/>
            <person name="Arachchi H."/>
            <person name="Aslam A."/>
            <person name="Ayotte L."/>
            <person name="Bachantsang P."/>
            <person name="Barry A."/>
            <person name="Bayul T."/>
            <person name="Benamara M."/>
            <person name="Berlin A."/>
            <person name="Bessette D."/>
            <person name="Blitshteyn B."/>
            <person name="Bloom T."/>
            <person name="Blye J."/>
            <person name="Boguslavskiy L."/>
            <person name="Bonnet C."/>
            <person name="Boukhgalter B."/>
            <person name="Brown A."/>
            <person name="Cahill P."/>
            <person name="Calixte N."/>
            <person name="Camarata J."/>
            <person name="Cheshatsang Y."/>
            <person name="Chu J."/>
            <person name="Citroen M."/>
            <person name="Collymore A."/>
            <person name="Cooke P."/>
            <person name="Dawoe T."/>
            <person name="Daza R."/>
            <person name="Decktor K."/>
            <person name="DeGray S."/>
            <person name="Dhargay N."/>
            <person name="Dooley K."/>
            <person name="Dooley K."/>
            <person name="Dorje P."/>
            <person name="Dorjee K."/>
            <person name="Dorris L."/>
            <person name="Duffey N."/>
            <person name="Dupes A."/>
            <person name="Egbiremolen O."/>
            <person name="Elong R."/>
            <person name="Falk J."/>
            <person name="Farina A."/>
            <person name="Faro S."/>
            <person name="Ferguson D."/>
            <person name="Ferreira P."/>
            <person name="Fisher S."/>
            <person name="FitzGerald M."/>
            <person name="Foley K."/>
            <person name="Foley C."/>
            <person name="Franke A."/>
            <person name="Friedrich D."/>
            <person name="Gage D."/>
            <person name="Garber M."/>
            <person name="Gearin G."/>
            <person name="Giannoukos G."/>
            <person name="Goode T."/>
            <person name="Goyette A."/>
            <person name="Graham J."/>
            <person name="Grandbois E."/>
            <person name="Gyaltsen K."/>
            <person name="Hafez N."/>
            <person name="Hagopian D."/>
            <person name="Hagos B."/>
            <person name="Hall J."/>
            <person name="Healy C."/>
            <person name="Hegarty R."/>
            <person name="Honan T."/>
            <person name="Horn A."/>
            <person name="Houde N."/>
            <person name="Hughes L."/>
            <person name="Hunnicutt L."/>
            <person name="Husby M."/>
            <person name="Jester B."/>
            <person name="Jones C."/>
            <person name="Kamat A."/>
            <person name="Kanga B."/>
            <person name="Kells C."/>
            <person name="Khazanovich D."/>
            <person name="Kieu A.C."/>
            <person name="Kisner P."/>
            <person name="Kumar M."/>
            <person name="Lance K."/>
            <person name="Landers T."/>
            <person name="Lara M."/>
            <person name="Lee W."/>
            <person name="Leger J.P."/>
            <person name="Lennon N."/>
            <person name="Leuper L."/>
            <person name="LeVine S."/>
            <person name="Liu J."/>
            <person name="Liu X."/>
            <person name="Lokyitsang Y."/>
            <person name="Lokyitsang T."/>
            <person name="Lui A."/>
            <person name="Macdonald J."/>
            <person name="Major J."/>
            <person name="Marabella R."/>
            <person name="Maru K."/>
            <person name="Matthews C."/>
            <person name="McDonough S."/>
            <person name="Mehta T."/>
            <person name="Meldrim J."/>
            <person name="Melnikov A."/>
            <person name="Meneus L."/>
            <person name="Mihalev A."/>
            <person name="Mihova T."/>
            <person name="Miller K."/>
            <person name="Mittelman R."/>
            <person name="Mlenga V."/>
            <person name="Mulrain L."/>
            <person name="Munson G."/>
            <person name="Navidi A."/>
            <person name="Naylor J."/>
            <person name="Nguyen T."/>
            <person name="Nguyen N."/>
            <person name="Nguyen C."/>
            <person name="Nguyen T."/>
            <person name="Nicol R."/>
            <person name="Norbu N."/>
            <person name="Norbu C."/>
            <person name="Novod N."/>
            <person name="Nyima T."/>
            <person name="Olandt P."/>
            <person name="O'Neill B."/>
            <person name="O'Neill K."/>
            <person name="Osman S."/>
            <person name="Oyono L."/>
            <person name="Patti C."/>
            <person name="Perrin D."/>
            <person name="Phunkhang P."/>
            <person name="Pierre F."/>
            <person name="Priest M."/>
            <person name="Rachupka A."/>
            <person name="Raghuraman S."/>
            <person name="Rameau R."/>
            <person name="Ray V."/>
            <person name="Raymond C."/>
            <person name="Rege F."/>
            <person name="Rise C."/>
            <person name="Rogers J."/>
            <person name="Rogov P."/>
            <person name="Sahalie J."/>
            <person name="Settipalli S."/>
            <person name="Sharpe T."/>
            <person name="Shea T."/>
            <person name="Sheehan M."/>
            <person name="Sherpa N."/>
            <person name="Shi J."/>
            <person name="Shih D."/>
            <person name="Sloan J."/>
            <person name="Smith C."/>
            <person name="Sparrow T."/>
            <person name="Stalker J."/>
            <person name="Stange-Thomann N."/>
            <person name="Stavropoulos S."/>
            <person name="Stone C."/>
            <person name="Stone S."/>
            <person name="Sykes S."/>
            <person name="Tchuinga P."/>
            <person name="Tenzing P."/>
            <person name="Tesfaye S."/>
            <person name="Thoulutsang D."/>
            <person name="Thoulutsang Y."/>
            <person name="Topham K."/>
            <person name="Topping I."/>
            <person name="Tsamla T."/>
            <person name="Vassiliev H."/>
            <person name="Venkataraman V."/>
            <person name="Vo A."/>
            <person name="Wangchuk T."/>
            <person name="Wangdi T."/>
            <person name="Weiand M."/>
            <person name="Wilkinson J."/>
            <person name="Wilson A."/>
            <person name="Yadav S."/>
            <person name="Yang S."/>
            <person name="Yang X."/>
            <person name="Young G."/>
            <person name="Yu Q."/>
            <person name="Zainoun J."/>
            <person name="Zembek L."/>
            <person name="Zimmer A."/>
            <person name="Lander E.S."/>
        </authorList>
    </citation>
    <scope>NUCLEOTIDE SEQUENCE [LARGE SCALE GENOMIC DNA]</scope>
    <source>
        <strain evidence="3">Boxer</strain>
    </source>
</reference>
<name>A0A8C0MHN1_CANLF</name>
<reference evidence="4" key="3">
    <citation type="submission" date="2025-05" db="UniProtKB">
        <authorList>
            <consortium name="Ensembl"/>
        </authorList>
    </citation>
    <scope>IDENTIFICATION</scope>
</reference>
<evidence type="ECO:0000313" key="3">
    <source>
        <dbReference type="Ensembl" id="ENSCAFP00000068573.1"/>
    </source>
</evidence>
<feature type="domain" description="Cathepsin propeptide inhibitor" evidence="2">
    <location>
        <begin position="46"/>
        <end position="105"/>
    </location>
</feature>
<evidence type="ECO:0000313" key="4">
    <source>
        <dbReference type="Ensembl" id="ENSCAFP00030010123.1"/>
    </source>
</evidence>
<protein>
    <recommendedName>
        <fullName evidence="2">Cathepsin propeptide inhibitor domain-containing protein</fullName>
    </recommendedName>
</protein>
<reference evidence="4" key="2">
    <citation type="submission" date="2019-03" db="EMBL/GenBank/DDBJ databases">
        <authorList>
            <person name="Warren W.C."/>
            <person name="Johnson G.S."/>
        </authorList>
    </citation>
    <scope>NUCLEOTIDE SEQUENCE [LARGE SCALE GENOMIC DNA]</scope>
    <source>
        <strain evidence="4">Basenji</strain>
    </source>
</reference>
<dbReference type="Proteomes" id="UP000002254">
    <property type="component" value="Chromosome 1"/>
</dbReference>
<accession>A0A8C0MHN1</accession>
<feature type="region of interest" description="Disordered" evidence="1">
    <location>
        <begin position="1"/>
        <end position="47"/>
    </location>
</feature>